<evidence type="ECO:0000313" key="8">
    <source>
        <dbReference type="EMBL" id="KAF2658835.1"/>
    </source>
</evidence>
<dbReference type="PANTHER" id="PTHR33048">
    <property type="entry name" value="PTH11-LIKE INTEGRAL MEMBRANE PROTEIN (AFU_ORTHOLOGUE AFUA_5G11245)"/>
    <property type="match status" value="1"/>
</dbReference>
<evidence type="ECO:0000259" key="7">
    <source>
        <dbReference type="Pfam" id="PF20684"/>
    </source>
</evidence>
<dbReference type="AlphaFoldDB" id="A0A6A6TFU7"/>
<dbReference type="EMBL" id="MU004311">
    <property type="protein sequence ID" value="KAF2658835.1"/>
    <property type="molecule type" value="Genomic_DNA"/>
</dbReference>
<evidence type="ECO:0000256" key="1">
    <source>
        <dbReference type="ARBA" id="ARBA00004141"/>
    </source>
</evidence>
<evidence type="ECO:0000313" key="9">
    <source>
        <dbReference type="Proteomes" id="UP000799324"/>
    </source>
</evidence>
<keyword evidence="2 6" id="KW-0812">Transmembrane</keyword>
<feature type="transmembrane region" description="Helical" evidence="6">
    <location>
        <begin position="12"/>
        <end position="29"/>
    </location>
</feature>
<accession>A0A6A6TFU7</accession>
<dbReference type="InterPro" id="IPR052337">
    <property type="entry name" value="SAT4-like"/>
</dbReference>
<evidence type="ECO:0000256" key="6">
    <source>
        <dbReference type="SAM" id="Phobius"/>
    </source>
</evidence>
<dbReference type="PANTHER" id="PTHR33048:SF163">
    <property type="entry name" value="INTEGRAL MEMBRANE PROTEIN (AFU_ORTHOLOGUE AFUA_8G05510)"/>
    <property type="match status" value="1"/>
</dbReference>
<protein>
    <recommendedName>
        <fullName evidence="7">Rhodopsin domain-containing protein</fullName>
    </recommendedName>
</protein>
<dbReference type="InterPro" id="IPR049326">
    <property type="entry name" value="Rhodopsin_dom_fungi"/>
</dbReference>
<evidence type="ECO:0000256" key="5">
    <source>
        <dbReference type="ARBA" id="ARBA00038359"/>
    </source>
</evidence>
<dbReference type="OrthoDB" id="4682787at2759"/>
<gene>
    <name evidence="8" type="ORF">K491DRAFT_566249</name>
</gene>
<feature type="transmembrane region" description="Helical" evidence="6">
    <location>
        <begin position="207"/>
        <end position="228"/>
    </location>
</feature>
<feature type="transmembrane region" description="Helical" evidence="6">
    <location>
        <begin position="175"/>
        <end position="195"/>
    </location>
</feature>
<feature type="non-terminal residue" evidence="8">
    <location>
        <position position="1"/>
    </location>
</feature>
<keyword evidence="9" id="KW-1185">Reference proteome</keyword>
<comment type="similarity">
    <text evidence="5">Belongs to the SAT4 family.</text>
</comment>
<feature type="domain" description="Rhodopsin" evidence="7">
    <location>
        <begin position="30"/>
        <end position="242"/>
    </location>
</feature>
<keyword evidence="4 6" id="KW-0472">Membrane</keyword>
<dbReference type="Pfam" id="PF20684">
    <property type="entry name" value="Fung_rhodopsin"/>
    <property type="match status" value="1"/>
</dbReference>
<sequence length="242" mass="27553">AQQVWPDRSVEVLCSTVIVCILSTIILIWRVAYGIKNKRKMLLCDGLLVIAGILNLTTTAIRFKTVQHGLGKHFNDPRVLLVPGNIRAYSYYLYINQIINMLAVSILKYSICAYLLALKFSTIYTIIVWLSIAMVTVFNLLLPLFSNVSCTPFEANWNRAVTGKCWYHSSQPVNYMQGVSNCITDVVYVVAPIIYLNNVQLSRRTQWGVRMVFLLGLVATVCSIFKTYELRNLVRTKDPTWD</sequence>
<evidence type="ECO:0000256" key="4">
    <source>
        <dbReference type="ARBA" id="ARBA00023136"/>
    </source>
</evidence>
<evidence type="ECO:0000256" key="2">
    <source>
        <dbReference type="ARBA" id="ARBA00022692"/>
    </source>
</evidence>
<feature type="transmembrane region" description="Helical" evidence="6">
    <location>
        <begin position="91"/>
        <end position="116"/>
    </location>
</feature>
<dbReference type="GO" id="GO:0016020">
    <property type="term" value="C:membrane"/>
    <property type="evidence" value="ECO:0007669"/>
    <property type="project" value="UniProtKB-SubCell"/>
</dbReference>
<dbReference type="Proteomes" id="UP000799324">
    <property type="component" value="Unassembled WGS sequence"/>
</dbReference>
<feature type="transmembrane region" description="Helical" evidence="6">
    <location>
        <begin position="41"/>
        <end position="61"/>
    </location>
</feature>
<organism evidence="8 9">
    <name type="scientific">Lophiostoma macrostomum CBS 122681</name>
    <dbReference type="NCBI Taxonomy" id="1314788"/>
    <lineage>
        <taxon>Eukaryota</taxon>
        <taxon>Fungi</taxon>
        <taxon>Dikarya</taxon>
        <taxon>Ascomycota</taxon>
        <taxon>Pezizomycotina</taxon>
        <taxon>Dothideomycetes</taxon>
        <taxon>Pleosporomycetidae</taxon>
        <taxon>Pleosporales</taxon>
        <taxon>Lophiostomataceae</taxon>
        <taxon>Lophiostoma</taxon>
    </lineage>
</organism>
<comment type="subcellular location">
    <subcellularLocation>
        <location evidence="1">Membrane</location>
        <topology evidence="1">Multi-pass membrane protein</topology>
    </subcellularLocation>
</comment>
<feature type="non-terminal residue" evidence="8">
    <location>
        <position position="242"/>
    </location>
</feature>
<feature type="transmembrane region" description="Helical" evidence="6">
    <location>
        <begin position="123"/>
        <end position="145"/>
    </location>
</feature>
<reference evidence="8" key="1">
    <citation type="journal article" date="2020" name="Stud. Mycol.">
        <title>101 Dothideomycetes genomes: a test case for predicting lifestyles and emergence of pathogens.</title>
        <authorList>
            <person name="Haridas S."/>
            <person name="Albert R."/>
            <person name="Binder M."/>
            <person name="Bloem J."/>
            <person name="Labutti K."/>
            <person name="Salamov A."/>
            <person name="Andreopoulos B."/>
            <person name="Baker S."/>
            <person name="Barry K."/>
            <person name="Bills G."/>
            <person name="Bluhm B."/>
            <person name="Cannon C."/>
            <person name="Castanera R."/>
            <person name="Culley D."/>
            <person name="Daum C."/>
            <person name="Ezra D."/>
            <person name="Gonzalez J."/>
            <person name="Henrissat B."/>
            <person name="Kuo A."/>
            <person name="Liang C."/>
            <person name="Lipzen A."/>
            <person name="Lutzoni F."/>
            <person name="Magnuson J."/>
            <person name="Mondo S."/>
            <person name="Nolan M."/>
            <person name="Ohm R."/>
            <person name="Pangilinan J."/>
            <person name="Park H.-J."/>
            <person name="Ramirez L."/>
            <person name="Alfaro M."/>
            <person name="Sun H."/>
            <person name="Tritt A."/>
            <person name="Yoshinaga Y."/>
            <person name="Zwiers L.-H."/>
            <person name="Turgeon B."/>
            <person name="Goodwin S."/>
            <person name="Spatafora J."/>
            <person name="Crous P."/>
            <person name="Grigoriev I."/>
        </authorList>
    </citation>
    <scope>NUCLEOTIDE SEQUENCE</scope>
    <source>
        <strain evidence="8">CBS 122681</strain>
    </source>
</reference>
<proteinExistence type="inferred from homology"/>
<evidence type="ECO:0000256" key="3">
    <source>
        <dbReference type="ARBA" id="ARBA00022989"/>
    </source>
</evidence>
<keyword evidence="3 6" id="KW-1133">Transmembrane helix</keyword>
<name>A0A6A6TFU7_9PLEO</name>